<dbReference type="InterPro" id="IPR012480">
    <property type="entry name" value="Hepar_II_III_C"/>
</dbReference>
<dbReference type="CAZy" id="PL12">
    <property type="family name" value="Polysaccharide Lyase Family 12"/>
</dbReference>
<feature type="domain" description="Heparinase II/III-like C-terminal" evidence="5">
    <location>
        <begin position="432"/>
        <end position="653"/>
    </location>
</feature>
<dbReference type="STRING" id="517418.Ctha_1213"/>
<dbReference type="AlphaFoldDB" id="B3QYY4"/>
<dbReference type="SUPFAM" id="SSF48230">
    <property type="entry name" value="Chondroitin AC/alginate lyase"/>
    <property type="match status" value="1"/>
</dbReference>
<dbReference type="EMBL" id="CP001100">
    <property type="protein sequence ID" value="ACF13677.1"/>
    <property type="molecule type" value="Genomic_DNA"/>
</dbReference>
<keyword evidence="2" id="KW-0732">Signal</keyword>
<keyword evidence="8" id="KW-1185">Reference proteome</keyword>
<dbReference type="Proteomes" id="UP000001208">
    <property type="component" value="Chromosome"/>
</dbReference>
<keyword evidence="3" id="KW-0574">Periplasm</keyword>
<reference evidence="7 8" key="1">
    <citation type="submission" date="2008-06" db="EMBL/GenBank/DDBJ databases">
        <title>Complete sequence of Chloroherpeton thalassium ATCC 35110.</title>
        <authorList>
            <consortium name="US DOE Joint Genome Institute"/>
            <person name="Lucas S."/>
            <person name="Copeland A."/>
            <person name="Lapidus A."/>
            <person name="Glavina del Rio T."/>
            <person name="Dalin E."/>
            <person name="Tice H."/>
            <person name="Bruce D."/>
            <person name="Goodwin L."/>
            <person name="Pitluck S."/>
            <person name="Schmutz J."/>
            <person name="Larimer F."/>
            <person name="Land M."/>
            <person name="Hauser L."/>
            <person name="Kyrpides N."/>
            <person name="Mikhailova N."/>
            <person name="Liu Z."/>
            <person name="Li T."/>
            <person name="Zhao F."/>
            <person name="Overmann J."/>
            <person name="Bryant D.A."/>
            <person name="Richardson P."/>
        </authorList>
    </citation>
    <scope>NUCLEOTIDE SEQUENCE [LARGE SCALE GENOMIC DNA]</scope>
    <source>
        <strain evidence="8">ATCC 35110 / GB-78</strain>
    </source>
</reference>
<dbReference type="eggNOG" id="COG5360">
    <property type="taxonomic scope" value="Bacteria"/>
</dbReference>
<evidence type="ECO:0000256" key="2">
    <source>
        <dbReference type="ARBA" id="ARBA00022729"/>
    </source>
</evidence>
<dbReference type="KEGG" id="cts:Ctha_1213"/>
<evidence type="ECO:0000256" key="4">
    <source>
        <dbReference type="ARBA" id="ARBA00023239"/>
    </source>
</evidence>
<dbReference type="GO" id="GO:0016829">
    <property type="term" value="F:lyase activity"/>
    <property type="evidence" value="ECO:0007669"/>
    <property type="project" value="UniProtKB-KW"/>
</dbReference>
<feature type="domain" description="Heparin-sulfate lyase N-terminal" evidence="6">
    <location>
        <begin position="106"/>
        <end position="367"/>
    </location>
</feature>
<dbReference type="InterPro" id="IPR031680">
    <property type="entry name" value="Hepar_II_III_N"/>
</dbReference>
<dbReference type="Pfam" id="PF07940">
    <property type="entry name" value="Hepar_II_III_C"/>
    <property type="match status" value="1"/>
</dbReference>
<organism evidence="7 8">
    <name type="scientific">Chloroherpeton thalassium (strain ATCC 35110 / GB-78)</name>
    <dbReference type="NCBI Taxonomy" id="517418"/>
    <lineage>
        <taxon>Bacteria</taxon>
        <taxon>Pseudomonadati</taxon>
        <taxon>Chlorobiota</taxon>
        <taxon>Chlorobiia</taxon>
        <taxon>Chlorobiales</taxon>
        <taxon>Chloroherpetonaceae</taxon>
        <taxon>Chloroherpeton</taxon>
    </lineage>
</organism>
<sequence length="679" mass="79570">MIKTYLDILKNQIFKRKFFILKQRFFAKPISGAKFYRLFPFSKDLPFLSAKEFLSEFIKHSRYSFYFNPENRKDFFLQLLSQIDPMPVPLMRAEKLMKNTITVFGKEFWYGNRVDWQLDFIKNTRLASKQFYSSIRLPENGADVKVPWEVSRFQFVWTLGKAYWLSGRISFKDKFMALALHWNQENRFCYGINWMNPMEVAIRACNLIAGFYFFCEEADFEKEAGETVANFWMGFLIMLYQHGLYLESNLEYTRRSGNHLIANAVGLFMLGVFFKHTEKGKSWIKTSVLILESEIQRQTYPDGVNYEMSIAYHRMVTEMLLSASILAEINQVPFSLRFRDRLMAMLRFIRCYTRPDGSAPLIGDSDDGRLFWFNPEEDFNDHTAVLSAAAAFFDKRELKFEGDKFSEQALWLLGTNGWETFQRLRSDSLQLGSKQFEASQFVIMRSKSMHAIIDCGELGKYGWGGHGHNDTLSFELWIQGTCYLVDSGTYCYTSDRKLRNDFRSTRAHNTVMIDGLELAAFQNDFKVKADYTTPKIVDWKSTADHDILVAEHDAYKVHLSDPLTHNRKFVFEKKINRLTVEDRVYGNGTHTAEIFYHFAPKLSVEKTSYNKIFVTGGHTANHLDVDYERTDEEIFVEPSFFSPRYGVAKRNQVVRFRKRFTREMTFKVIFTLSEATKTR</sequence>
<name>B3QYY4_CHLT3</name>
<proteinExistence type="predicted"/>
<protein>
    <submittedName>
        <fullName evidence="7">Heparinase II/III family protein</fullName>
    </submittedName>
</protein>
<dbReference type="Gene3D" id="2.70.98.70">
    <property type="match status" value="1"/>
</dbReference>
<evidence type="ECO:0000259" key="6">
    <source>
        <dbReference type="Pfam" id="PF16889"/>
    </source>
</evidence>
<dbReference type="PANTHER" id="PTHR39210">
    <property type="entry name" value="HEPARIN-SULFATE LYASE"/>
    <property type="match status" value="1"/>
</dbReference>
<keyword evidence="4" id="KW-0456">Lyase</keyword>
<evidence type="ECO:0000256" key="1">
    <source>
        <dbReference type="ARBA" id="ARBA00004418"/>
    </source>
</evidence>
<evidence type="ECO:0000313" key="8">
    <source>
        <dbReference type="Proteomes" id="UP000001208"/>
    </source>
</evidence>
<evidence type="ECO:0000256" key="3">
    <source>
        <dbReference type="ARBA" id="ARBA00022764"/>
    </source>
</evidence>
<dbReference type="HOGENOM" id="CLU_022012_0_0_10"/>
<evidence type="ECO:0000259" key="5">
    <source>
        <dbReference type="Pfam" id="PF07940"/>
    </source>
</evidence>
<accession>B3QYY4</accession>
<dbReference type="PANTHER" id="PTHR39210:SF1">
    <property type="entry name" value="HEPARIN-SULFATE LYASE"/>
    <property type="match status" value="1"/>
</dbReference>
<dbReference type="GO" id="GO:0042597">
    <property type="term" value="C:periplasmic space"/>
    <property type="evidence" value="ECO:0007669"/>
    <property type="project" value="UniProtKB-SubCell"/>
</dbReference>
<comment type="subcellular location">
    <subcellularLocation>
        <location evidence="1">Periplasm</location>
    </subcellularLocation>
</comment>
<gene>
    <name evidence="7" type="ordered locus">Ctha_1213</name>
</gene>
<dbReference type="Pfam" id="PF16889">
    <property type="entry name" value="Hepar_II_III_N"/>
    <property type="match status" value="1"/>
</dbReference>
<evidence type="ECO:0000313" key="7">
    <source>
        <dbReference type="EMBL" id="ACF13677.1"/>
    </source>
</evidence>
<dbReference type="Gene3D" id="1.50.10.100">
    <property type="entry name" value="Chondroitin AC/alginate lyase"/>
    <property type="match status" value="1"/>
</dbReference>
<dbReference type="InterPro" id="IPR008929">
    <property type="entry name" value="Chondroitin_lyas"/>
</dbReference>
<dbReference type="OrthoDB" id="7335480at2"/>